<dbReference type="Pfam" id="PF18949">
    <property type="entry name" value="DUF5693"/>
    <property type="match status" value="1"/>
</dbReference>
<feature type="transmembrane region" description="Helical" evidence="2">
    <location>
        <begin position="345"/>
        <end position="367"/>
    </location>
</feature>
<keyword evidence="2" id="KW-1133">Transmembrane helix</keyword>
<reference evidence="5" key="3">
    <citation type="journal article" date="2019" name="Int. J. Syst. Evol. Microbiol.">
        <title>The Global Catalogue of Microorganisms (GCM) 10K type strain sequencing project: providing services to taxonomists for standard genome sequencing and annotation.</title>
        <authorList>
            <consortium name="The Broad Institute Genomics Platform"/>
            <consortium name="The Broad Institute Genome Sequencing Center for Infectious Disease"/>
            <person name="Wu L."/>
            <person name="Ma J."/>
        </authorList>
    </citation>
    <scope>NUCLEOTIDE SEQUENCE [LARGE SCALE GENOMIC DNA]</scope>
    <source>
        <strain evidence="5">CGMCC 1.8884</strain>
    </source>
</reference>
<evidence type="ECO:0000313" key="3">
    <source>
        <dbReference type="EMBL" id="GGI92249.1"/>
    </source>
</evidence>
<keyword evidence="2" id="KW-0472">Membrane</keyword>
<organism evidence="3 6">
    <name type="scientific">Deinococcus wulumuqiensis</name>
    <dbReference type="NCBI Taxonomy" id="980427"/>
    <lineage>
        <taxon>Bacteria</taxon>
        <taxon>Thermotogati</taxon>
        <taxon>Deinococcota</taxon>
        <taxon>Deinococci</taxon>
        <taxon>Deinococcales</taxon>
        <taxon>Deinococcaceae</taxon>
        <taxon>Deinococcus</taxon>
    </lineage>
</organism>
<protein>
    <recommendedName>
        <fullName evidence="7">ABC transporter permease</fullName>
    </recommendedName>
</protein>
<sequence>MTDSVRSSAPAAPTGSGGPGLVPPPNWHPRTPLLLGLVFLSLIPALILTFQRVQFEQSRKVTALVMDYPALVIQARRYGLEPQALLDRYKALGVNGIALYEDTIASLQQRGEVLLKNGYDLADQFPGAPVRPNAVYMRSVVPGVAEALPARYTMPTRTVTVGGKAWIEWPTDPSYLPAGPNRAQVAEFQRQGMVLVYRPYNDEARPIAQVGTDWPDVPFVAFTDDAVIGARTPELLEQVDRAMGKRIPAVIEGNIQDGLEDLVLSHGGVRLFALAPSWQNQLTPEEIASKYNLAARERSQQLLYLRPFPTINETGDMLTRLQGLLNNSGIKVGLPVTTTFEPNPLLRWLSVVGPLSALLLAGLSLPLRRLGLLGAAGTLLLCLGLNYATPLAGFALVAAVTFPALGLLLRRSRVTDWFIATGLSLVGVVFVSALGATPDSMLGLHPFRGVGLTLLLPLAMVAASFLPKQDIRKTVSDVYNAPIKLGDIAVMGLGLALLGLVFSRRGNATGGSVTEFEASLRQNVQDSMVRPRFKEVAAHPLAILGLSGKLPGYFSALMLLGGAMGQASILNTFSHFHTPFLISAIRCFLGLGLGLLIGLGLVWAFGKVLELWNAHGEPRRVRA</sequence>
<reference evidence="3" key="2">
    <citation type="journal article" date="2014" name="Int. J. Syst. Evol. Microbiol.">
        <title>Complete genome sequence of Corynebacterium casei LMG S-19264T (=DSM 44701T), isolated from a smear-ripened cheese.</title>
        <authorList>
            <consortium name="US DOE Joint Genome Institute (JGI-PGF)"/>
            <person name="Walter F."/>
            <person name="Albersmeier A."/>
            <person name="Kalinowski J."/>
            <person name="Ruckert C."/>
        </authorList>
    </citation>
    <scope>NUCLEOTIDE SEQUENCE</scope>
    <source>
        <strain evidence="3">CGMCC 1.8885</strain>
    </source>
</reference>
<feature type="transmembrane region" description="Helical" evidence="2">
    <location>
        <begin position="33"/>
        <end position="50"/>
    </location>
</feature>
<reference evidence="3" key="4">
    <citation type="submission" date="2023-08" db="EMBL/GenBank/DDBJ databases">
        <authorList>
            <person name="Sun Q."/>
            <person name="Zhou Y."/>
        </authorList>
    </citation>
    <scope>NUCLEOTIDE SEQUENCE</scope>
    <source>
        <strain evidence="4">CGMCC 1.8884</strain>
        <strain evidence="3">CGMCC 1.8885</strain>
    </source>
</reference>
<proteinExistence type="predicted"/>
<feature type="transmembrane region" description="Helical" evidence="2">
    <location>
        <begin position="580"/>
        <end position="605"/>
    </location>
</feature>
<feature type="transmembrane region" description="Helical" evidence="2">
    <location>
        <begin position="478"/>
        <end position="502"/>
    </location>
</feature>
<dbReference type="AlphaFoldDB" id="A0AAV4K9I5"/>
<dbReference type="Proteomes" id="UP000652720">
    <property type="component" value="Unassembled WGS sequence"/>
</dbReference>
<evidence type="ECO:0000313" key="6">
    <source>
        <dbReference type="Proteomes" id="UP000652720"/>
    </source>
</evidence>
<accession>A0AAV4K9I5</accession>
<dbReference type="RefSeq" id="WP_229659292.1">
    <property type="nucleotide sequence ID" value="NZ_BMLZ01000050.1"/>
</dbReference>
<feature type="transmembrane region" description="Helical" evidence="2">
    <location>
        <begin position="416"/>
        <end position="435"/>
    </location>
</feature>
<evidence type="ECO:0008006" key="7">
    <source>
        <dbReference type="Google" id="ProtNLM"/>
    </source>
</evidence>
<dbReference type="EMBL" id="BMMA01000043">
    <property type="protein sequence ID" value="GGI92249.1"/>
    <property type="molecule type" value="Genomic_DNA"/>
</dbReference>
<dbReference type="InterPro" id="IPR043748">
    <property type="entry name" value="DUF5693"/>
</dbReference>
<dbReference type="Proteomes" id="UP000630135">
    <property type="component" value="Unassembled WGS sequence"/>
</dbReference>
<reference evidence="4" key="1">
    <citation type="journal article" date="2014" name="Int. J. Syst. Evol. Microbiol.">
        <title>Complete genome of a new Firmicutes species belonging to the dominant human colonic microbiota ('Ruminococcus bicirculans') reveals two chromosomes and a selective capacity to utilize plant glucans.</title>
        <authorList>
            <consortium name="NISC Comparative Sequencing Program"/>
            <person name="Wegmann U."/>
            <person name="Louis P."/>
            <person name="Goesmann A."/>
            <person name="Henrissat B."/>
            <person name="Duncan S.H."/>
            <person name="Flint H.J."/>
        </authorList>
    </citation>
    <scope>NUCLEOTIDE SEQUENCE</scope>
    <source>
        <strain evidence="4">CGMCC 1.8884</strain>
    </source>
</reference>
<evidence type="ECO:0000256" key="1">
    <source>
        <dbReference type="SAM" id="MobiDB-lite"/>
    </source>
</evidence>
<feature type="region of interest" description="Disordered" evidence="1">
    <location>
        <begin position="1"/>
        <end position="24"/>
    </location>
</feature>
<evidence type="ECO:0000313" key="4">
    <source>
        <dbReference type="EMBL" id="GGP31088.1"/>
    </source>
</evidence>
<keyword evidence="5" id="KW-1185">Reference proteome</keyword>
<name>A0AAV4K9I5_9DEIO</name>
<keyword evidence="2" id="KW-0812">Transmembrane</keyword>
<comment type="caution">
    <text evidence="3">The sequence shown here is derived from an EMBL/GenBank/DDBJ whole genome shotgun (WGS) entry which is preliminary data.</text>
</comment>
<dbReference type="EMBL" id="BMLZ01000050">
    <property type="protein sequence ID" value="GGP31088.1"/>
    <property type="molecule type" value="Genomic_DNA"/>
</dbReference>
<evidence type="ECO:0000256" key="2">
    <source>
        <dbReference type="SAM" id="Phobius"/>
    </source>
</evidence>
<gene>
    <name evidence="4" type="ORF">GCM10008021_27390</name>
    <name evidence="3" type="ORF">GCM10010914_28470</name>
</gene>
<evidence type="ECO:0000313" key="5">
    <source>
        <dbReference type="Proteomes" id="UP000630135"/>
    </source>
</evidence>
<feature type="transmembrane region" description="Helical" evidence="2">
    <location>
        <begin position="447"/>
        <end position="466"/>
    </location>
</feature>
<feature type="transmembrane region" description="Helical" evidence="2">
    <location>
        <begin position="387"/>
        <end position="409"/>
    </location>
</feature>
<dbReference type="GeneID" id="59165687"/>